<organism evidence="2 3">
    <name type="scientific">Ezakiella coagulans</name>
    <dbReference type="NCBI Taxonomy" id="46507"/>
    <lineage>
        <taxon>Bacteria</taxon>
        <taxon>Bacillati</taxon>
        <taxon>Bacillota</taxon>
        <taxon>Tissierellia</taxon>
        <taxon>Ezakiella</taxon>
    </lineage>
</organism>
<keyword evidence="1" id="KW-0812">Transmembrane</keyword>
<accession>A0A2U1E4A9</accession>
<comment type="caution">
    <text evidence="2">The sequence shown here is derived from an EMBL/GenBank/DDBJ whole genome shotgun (WGS) entry which is preliminary data.</text>
</comment>
<sequence>MTNLAYEIKNDELDSKRKKALAVKKKNEKALKRKLMRDASLALFVIISFAFSYINGRAGVSKLQSEVNHIKTDIITVQKEIDLKEAKLEKIRSSKLVEEQAQTLLGMIYPGENDKIYINSQETEEKVIVKKKTFETILGALFR</sequence>
<dbReference type="EMBL" id="QEKV01000003">
    <property type="protein sequence ID" value="PVY94788.1"/>
    <property type="molecule type" value="Genomic_DNA"/>
</dbReference>
<evidence type="ECO:0000256" key="1">
    <source>
        <dbReference type="SAM" id="Phobius"/>
    </source>
</evidence>
<feature type="transmembrane region" description="Helical" evidence="1">
    <location>
        <begin position="35"/>
        <end position="54"/>
    </location>
</feature>
<name>A0A2U1E4A9_9FIRM</name>
<dbReference type="RefSeq" id="WP_034545954.1">
    <property type="nucleotide sequence ID" value="NZ_CAUPJO010000003.1"/>
</dbReference>
<dbReference type="Pfam" id="PF04977">
    <property type="entry name" value="DivIC"/>
    <property type="match status" value="1"/>
</dbReference>
<keyword evidence="1" id="KW-0472">Membrane</keyword>
<dbReference type="AlphaFoldDB" id="A0A2U1E4A9"/>
<dbReference type="InterPro" id="IPR007060">
    <property type="entry name" value="FtsL/DivIC"/>
</dbReference>
<evidence type="ECO:0000313" key="3">
    <source>
        <dbReference type="Proteomes" id="UP000245793"/>
    </source>
</evidence>
<keyword evidence="1" id="KW-1133">Transmembrane helix</keyword>
<evidence type="ECO:0000313" key="2">
    <source>
        <dbReference type="EMBL" id="PVY94788.1"/>
    </source>
</evidence>
<gene>
    <name evidence="2" type="ORF">C7381_10325</name>
</gene>
<keyword evidence="3" id="KW-1185">Reference proteome</keyword>
<reference evidence="2 3" key="1">
    <citation type="submission" date="2018-04" db="EMBL/GenBank/DDBJ databases">
        <title>Genomic Encyclopedia of Type Strains, Phase IV (KMG-IV): sequencing the most valuable type-strain genomes for metagenomic binning, comparative biology and taxonomic classification.</title>
        <authorList>
            <person name="Goeker M."/>
        </authorList>
    </citation>
    <scope>NUCLEOTIDE SEQUENCE [LARGE SCALE GENOMIC DNA]</scope>
    <source>
        <strain evidence="2 3">DSM 20705</strain>
    </source>
</reference>
<dbReference type="Proteomes" id="UP000245793">
    <property type="component" value="Unassembled WGS sequence"/>
</dbReference>
<proteinExistence type="predicted"/>
<protein>
    <submittedName>
        <fullName evidence="2">Septum formation initiator</fullName>
    </submittedName>
</protein>